<evidence type="ECO:0008006" key="4">
    <source>
        <dbReference type="Google" id="ProtNLM"/>
    </source>
</evidence>
<evidence type="ECO:0000313" key="2">
    <source>
        <dbReference type="EMBL" id="AKT43712.1"/>
    </source>
</evidence>
<dbReference type="STRING" id="52.CMC5_079470"/>
<name>A0A0K1ESU6_CHOCO</name>
<dbReference type="OrthoDB" id="275146at2"/>
<dbReference type="KEGG" id="ccro:CMC5_079470"/>
<dbReference type="AlphaFoldDB" id="A0A0K1ESU6"/>
<gene>
    <name evidence="2" type="ORF">CMC5_079470</name>
</gene>
<protein>
    <recommendedName>
        <fullName evidence="4">Zinc/iron-chelating domain-containing protein</fullName>
    </recommendedName>
</protein>
<dbReference type="RefSeq" id="WP_050435141.1">
    <property type="nucleotide sequence ID" value="NZ_CP012159.1"/>
</dbReference>
<keyword evidence="3" id="KW-1185">Reference proteome</keyword>
<evidence type="ECO:0000256" key="1">
    <source>
        <dbReference type="SAM" id="MobiDB-lite"/>
    </source>
</evidence>
<feature type="region of interest" description="Disordered" evidence="1">
    <location>
        <begin position="1"/>
        <end position="39"/>
    </location>
</feature>
<feature type="compositionally biased region" description="Polar residues" evidence="1">
    <location>
        <begin position="10"/>
        <end position="21"/>
    </location>
</feature>
<sequence>MKRDEAEPTSDPSTGHPTSRAASVAAADGRPVPPPPEDLEGALRFMHLLQAQTQARVAELSASLNALTEALIGEGTLPLDTYEKRKRLTILRENARSASEASIEVSDIPDKYALESPPPIDCAARLPLCQARCCTLTFALSVQDLDERVVRWNYARPYRIAQGPDGRCVHNEAGGCSIYEHRPGVCRSYDCREDRRIWLDFEQRVPAP</sequence>
<reference evidence="2 3" key="1">
    <citation type="submission" date="2015-07" db="EMBL/GenBank/DDBJ databases">
        <title>Genome analysis of myxobacterium Chondromyces crocatus Cm c5 reveals a high potential for natural compound synthesis and the genetic basis for the loss of fruiting body formation.</title>
        <authorList>
            <person name="Zaburannyi N."/>
            <person name="Bunk B."/>
            <person name="Maier J."/>
            <person name="Overmann J."/>
            <person name="Mueller R."/>
        </authorList>
    </citation>
    <scope>NUCLEOTIDE SEQUENCE [LARGE SCALE GENOMIC DNA]</scope>
    <source>
        <strain evidence="2 3">Cm c5</strain>
    </source>
</reference>
<evidence type="ECO:0000313" key="3">
    <source>
        <dbReference type="Proteomes" id="UP000067626"/>
    </source>
</evidence>
<proteinExistence type="predicted"/>
<dbReference type="EMBL" id="CP012159">
    <property type="protein sequence ID" value="AKT43712.1"/>
    <property type="molecule type" value="Genomic_DNA"/>
</dbReference>
<dbReference type="Proteomes" id="UP000067626">
    <property type="component" value="Chromosome"/>
</dbReference>
<organism evidence="2 3">
    <name type="scientific">Chondromyces crocatus</name>
    <dbReference type="NCBI Taxonomy" id="52"/>
    <lineage>
        <taxon>Bacteria</taxon>
        <taxon>Pseudomonadati</taxon>
        <taxon>Myxococcota</taxon>
        <taxon>Polyangia</taxon>
        <taxon>Polyangiales</taxon>
        <taxon>Polyangiaceae</taxon>
        <taxon>Chondromyces</taxon>
    </lineage>
</organism>
<accession>A0A0K1ESU6</accession>